<reference evidence="3" key="1">
    <citation type="submission" date="2017-01" db="EMBL/GenBank/DDBJ databases">
        <authorList>
            <person name="Varghese N."/>
            <person name="Submissions S."/>
        </authorList>
    </citation>
    <scope>NUCLEOTIDE SEQUENCE [LARGE SCALE GENOMIC DNA]</scope>
    <source>
        <strain evidence="3">DSM 19945</strain>
    </source>
</reference>
<feature type="transmembrane region" description="Helical" evidence="1">
    <location>
        <begin position="215"/>
        <end position="241"/>
    </location>
</feature>
<protein>
    <recommendedName>
        <fullName evidence="4">Dolichyl-phosphate-mannose-protein mannosyltransferase</fullName>
    </recommendedName>
</protein>
<feature type="transmembrane region" description="Helical" evidence="1">
    <location>
        <begin position="261"/>
        <end position="284"/>
    </location>
</feature>
<evidence type="ECO:0000313" key="2">
    <source>
        <dbReference type="EMBL" id="SIT18328.1"/>
    </source>
</evidence>
<organism evidence="2 3">
    <name type="scientific">Rhodobacter aestuarii</name>
    <dbReference type="NCBI Taxonomy" id="453582"/>
    <lineage>
        <taxon>Bacteria</taxon>
        <taxon>Pseudomonadati</taxon>
        <taxon>Pseudomonadota</taxon>
        <taxon>Alphaproteobacteria</taxon>
        <taxon>Rhodobacterales</taxon>
        <taxon>Rhodobacter group</taxon>
        <taxon>Rhodobacter</taxon>
    </lineage>
</organism>
<dbReference type="OrthoDB" id="7993201at2"/>
<feature type="transmembrane region" description="Helical" evidence="1">
    <location>
        <begin position="117"/>
        <end position="135"/>
    </location>
</feature>
<dbReference type="Proteomes" id="UP000186221">
    <property type="component" value="Unassembled WGS sequence"/>
</dbReference>
<dbReference type="AlphaFoldDB" id="A0A1N7Q641"/>
<feature type="transmembrane region" description="Helical" evidence="1">
    <location>
        <begin position="184"/>
        <end position="208"/>
    </location>
</feature>
<feature type="transmembrane region" description="Helical" evidence="1">
    <location>
        <begin position="346"/>
        <end position="366"/>
    </location>
</feature>
<name>A0A1N7Q641_9RHOB</name>
<dbReference type="RefSeq" id="WP_076486190.1">
    <property type="nucleotide sequence ID" value="NZ_FTOG01000013.1"/>
</dbReference>
<feature type="transmembrane region" description="Helical" evidence="1">
    <location>
        <begin position="317"/>
        <end position="334"/>
    </location>
</feature>
<proteinExistence type="predicted"/>
<evidence type="ECO:0000313" key="3">
    <source>
        <dbReference type="Proteomes" id="UP000186221"/>
    </source>
</evidence>
<keyword evidence="3" id="KW-1185">Reference proteome</keyword>
<accession>A0A1N7Q641</accession>
<dbReference type="EMBL" id="FTOG01000013">
    <property type="protein sequence ID" value="SIT18328.1"/>
    <property type="molecule type" value="Genomic_DNA"/>
</dbReference>
<keyword evidence="1" id="KW-0472">Membrane</keyword>
<feature type="transmembrane region" description="Helical" evidence="1">
    <location>
        <begin position="87"/>
        <end position="105"/>
    </location>
</feature>
<dbReference type="STRING" id="453582.SAMN05421580_11351"/>
<keyword evidence="1" id="KW-0812">Transmembrane</keyword>
<evidence type="ECO:0008006" key="4">
    <source>
        <dbReference type="Google" id="ProtNLM"/>
    </source>
</evidence>
<keyword evidence="1" id="KW-1133">Transmembrane helix</keyword>
<evidence type="ECO:0000256" key="1">
    <source>
        <dbReference type="SAM" id="Phobius"/>
    </source>
</evidence>
<feature type="transmembrane region" description="Helical" evidence="1">
    <location>
        <begin position="291"/>
        <end position="311"/>
    </location>
</feature>
<sequence length="552" mass="58801">MTGRGQATAFWPLAIVALIYGLVQALAPFGAGALRLAQHEGDALHLADLVLRMGEHGQLPHLDFLTPLGIGGLWPIAIFVKAGLGFGHAFMAGQALVAALLFYPALRAGQSRFPGALAWLFVAYVLGLCLALVHGEARTGTSLSMHYNRWAWALAYIALPLAMLEPLDVRRRPWLDGGLIGLMLSGMALIKVTYFLAFAPVIVVALLVRRDFKTLGVAVLAGLAVVAVLTLILGVPFWLAYAKDLILVAGSEIRSAPGDSFGEILGAPAHIAGTLLLLATVIFLRQAGEMSAGLLLLLLTPAFAYVTYQNFGNDPQWLVFLGLVALALRPDGMMTNGLGWRLRDAVLVAGAGALILGAGSAINLVISPVRHVFSEAEGRVPLLSARPHDDDVQILSPRLYAAKQTVRMDGPGQPFERFAELGKGAVEGEKPQKDAVLNGEILPDCEMASFNALFEQEVSELVAEGYAGQSILSADLFTALWLYGPIAPVKGAAPWYYGGAPGLSHADHLLVPLCPSNKVTRAQMLSAINEGGWKLVEELRTPTFVLLKPEAP</sequence>
<gene>
    <name evidence="2" type="ORF">SAMN05421580_11351</name>
</gene>